<feature type="transmembrane region" description="Helical" evidence="11">
    <location>
        <begin position="31"/>
        <end position="50"/>
    </location>
</feature>
<evidence type="ECO:0000256" key="11">
    <source>
        <dbReference type="SAM" id="Phobius"/>
    </source>
</evidence>
<evidence type="ECO:0000256" key="6">
    <source>
        <dbReference type="ARBA" id="ARBA00023145"/>
    </source>
</evidence>
<evidence type="ECO:0000256" key="4">
    <source>
        <dbReference type="ARBA" id="ARBA00023098"/>
    </source>
</evidence>
<dbReference type="GO" id="GO:0004609">
    <property type="term" value="F:phosphatidylserine decarboxylase activity"/>
    <property type="evidence" value="ECO:0007669"/>
    <property type="project" value="InterPro"/>
</dbReference>
<evidence type="ECO:0000256" key="10">
    <source>
        <dbReference type="ARBA" id="ARBA00023317"/>
    </source>
</evidence>
<evidence type="ECO:0000256" key="1">
    <source>
        <dbReference type="ARBA" id="ARBA00022475"/>
    </source>
</evidence>
<dbReference type="EMBL" id="UINC01000299">
    <property type="protein sequence ID" value="SUZ52873.1"/>
    <property type="molecule type" value="Genomic_DNA"/>
</dbReference>
<dbReference type="InterPro" id="IPR003817">
    <property type="entry name" value="PS_Dcarbxylase"/>
</dbReference>
<dbReference type="InterPro" id="IPR033175">
    <property type="entry name" value="PSD-A"/>
</dbReference>
<keyword evidence="4" id="KW-0443">Lipid metabolism</keyword>
<dbReference type="GO" id="GO:0008654">
    <property type="term" value="P:phospholipid biosynthetic process"/>
    <property type="evidence" value="ECO:0007669"/>
    <property type="project" value="UniProtKB-KW"/>
</dbReference>
<keyword evidence="10" id="KW-0670">Pyruvate</keyword>
<keyword evidence="11" id="KW-1133">Transmembrane helix</keyword>
<evidence type="ECO:0000256" key="7">
    <source>
        <dbReference type="ARBA" id="ARBA00023209"/>
    </source>
</evidence>
<evidence type="ECO:0000256" key="3">
    <source>
        <dbReference type="ARBA" id="ARBA00022793"/>
    </source>
</evidence>
<keyword evidence="11" id="KW-0812">Transmembrane</keyword>
<keyword evidence="7" id="KW-0594">Phospholipid biosynthesis</keyword>
<name>A0A381NH71_9ZZZZ</name>
<evidence type="ECO:0000256" key="9">
    <source>
        <dbReference type="ARBA" id="ARBA00023264"/>
    </source>
</evidence>
<keyword evidence="5 11" id="KW-0472">Membrane</keyword>
<feature type="transmembrane region" description="Helical" evidence="11">
    <location>
        <begin position="7"/>
        <end position="25"/>
    </location>
</feature>
<dbReference type="PANTHER" id="PTHR35809">
    <property type="entry name" value="ARCHAETIDYLSERINE DECARBOXYLASE PROENZYME-RELATED"/>
    <property type="match status" value="1"/>
</dbReference>
<keyword evidence="2" id="KW-0444">Lipid biosynthesis</keyword>
<gene>
    <name evidence="12" type="ORF">METZ01_LOCUS5727</name>
</gene>
<evidence type="ECO:0000256" key="2">
    <source>
        <dbReference type="ARBA" id="ARBA00022516"/>
    </source>
</evidence>
<dbReference type="HAMAP" id="MF_00664">
    <property type="entry name" value="PS_decarb_PSD_A"/>
    <property type="match status" value="1"/>
</dbReference>
<evidence type="ECO:0008006" key="13">
    <source>
        <dbReference type="Google" id="ProtNLM"/>
    </source>
</evidence>
<accession>A0A381NH71</accession>
<evidence type="ECO:0000256" key="8">
    <source>
        <dbReference type="ARBA" id="ARBA00023239"/>
    </source>
</evidence>
<evidence type="ECO:0000256" key="5">
    <source>
        <dbReference type="ARBA" id="ARBA00023136"/>
    </source>
</evidence>
<dbReference type="AlphaFoldDB" id="A0A381NH71"/>
<sequence length="220" mass="24212">MRFAREGYPFMLGAAVFAGLAWVGVVVSGSWTILLASLLTLLTAFVFYFFRDPEREIPPGEGVVISPGDGKIIDIREVGEPSFVEGLCRRITIFLSVFNVHVQRAPVSGEVAYREYRPGEFAVAWHPKASEKNEQSSLGLTAWGDRVLVRQIAGLIARRIVTYPERGEHVERGERIGLIRFGSRVDLFIPLEWNLDCAVGDKVAGGSTVLARIAGPEKAP</sequence>
<keyword evidence="6" id="KW-0865">Zymogen</keyword>
<organism evidence="12">
    <name type="scientific">marine metagenome</name>
    <dbReference type="NCBI Taxonomy" id="408172"/>
    <lineage>
        <taxon>unclassified sequences</taxon>
        <taxon>metagenomes</taxon>
        <taxon>ecological metagenomes</taxon>
    </lineage>
</organism>
<dbReference type="Pfam" id="PF02666">
    <property type="entry name" value="PS_Dcarbxylase"/>
    <property type="match status" value="1"/>
</dbReference>
<reference evidence="12" key="1">
    <citation type="submission" date="2018-05" db="EMBL/GenBank/DDBJ databases">
        <authorList>
            <person name="Lanie J.A."/>
            <person name="Ng W.-L."/>
            <person name="Kazmierczak K.M."/>
            <person name="Andrzejewski T.M."/>
            <person name="Davidsen T.M."/>
            <person name="Wayne K.J."/>
            <person name="Tettelin H."/>
            <person name="Glass J.I."/>
            <person name="Rusch D."/>
            <person name="Podicherti R."/>
            <person name="Tsui H.-C.T."/>
            <person name="Winkler M.E."/>
        </authorList>
    </citation>
    <scope>NUCLEOTIDE SEQUENCE</scope>
</reference>
<evidence type="ECO:0000313" key="12">
    <source>
        <dbReference type="EMBL" id="SUZ52873.1"/>
    </source>
</evidence>
<protein>
    <recommendedName>
        <fullName evidence="13">Phosphatidylserine decarboxylase</fullName>
    </recommendedName>
</protein>
<keyword evidence="3" id="KW-0210">Decarboxylase</keyword>
<keyword evidence="9" id="KW-1208">Phospholipid metabolism</keyword>
<dbReference type="NCBIfam" id="NF003678">
    <property type="entry name" value="PRK05305.1-2"/>
    <property type="match status" value="1"/>
</dbReference>
<keyword evidence="1" id="KW-1003">Cell membrane</keyword>
<proteinExistence type="inferred from homology"/>
<dbReference type="NCBIfam" id="NF003685">
    <property type="entry name" value="PRK05305.2-5"/>
    <property type="match status" value="1"/>
</dbReference>
<dbReference type="PANTHER" id="PTHR35809:SF1">
    <property type="entry name" value="ARCHAETIDYLSERINE DECARBOXYLASE PROENZYME-RELATED"/>
    <property type="match status" value="1"/>
</dbReference>
<keyword evidence="8" id="KW-0456">Lyase</keyword>